<accession>A0AAD7FQT1</accession>
<feature type="region of interest" description="Disordered" evidence="1">
    <location>
        <begin position="1163"/>
        <end position="1219"/>
    </location>
</feature>
<sequence>MHVRKGLRRLKVHETSEDHKISLENMVPDVSQPVQQLQLPDFVSDGIQSLLASLAAPAGSTNQAIPSDYTEPELPPPTMLIDWGLSENTELEPSAEARAVAQIAQTLVEYFNADPNSEDEEEERSDNENELEEPEEPTVTVDNGRDEEEDLNRGEKRARFRNHTEYSRQWFPWADRITCTLDVLMHLPRSVFSQRQLDLFIWLLKVNNVDDVPSVKSMQELNARLQKLCGIQSMSYDGALGHKYYVNSLAQIIAQEMSNPKVRPHLEFYPEDSGSLLEEARQGKRWLEEIPSDQITPMARIGTQDYFIHEPAMLTDGTFRMPFRWFLRGKTLFAKCWDLDVVNTETGRAWRVVQRESEVAQEGFMKNLPELRADFRRYNVPDPTKIKDVQNPSDGTTSDWTFTDPAIGNPWRERAKGARVYCFPIWLYCDDTSGNLSKKWNEHNSFLFTPAGLPREQSQKEFNIHFLSTSNIAPPLEMLDGILDQLETAQKDGIWAWDSELKELVLVIPAVLALLGDNPMQSEFACHIGLRGKYFCRACWVKGSDNLDEEDGEDPPPVPQNAGAGSDAESQASSDAGSDTSQQPTGKVKSRRKKIKESLDQMVERAKSFVKIGRLRTRTETTGTLRTYFKEASTLNTKTRVKTMRTATGIKDTFQIVFLEKLFDSYKGKKGKKAKQEALEAQTRSLPKNTTSPVWRIKGLDPHQDTPVEILHVILLGFNQIKNAEQKALLVTRLNSFDVTGLGISPLAGHTLVQYSGSLTGRDFRAIAQVAPFVAYDLVSEDCLATWVALSKLVPLIWQPSIKDIDALLTAEINHFLTCAARWTTRWFNKPKFHILLHLPEHIRRFGPAILFATEAFESFNAIIRAKSVHSNRHAPSRDIARAFAQGNRIRHLLSGGLFMHPRSGSLSLEKKEDWVCAGPGPLSLVSAPNTVTQYLGLENKKRTTHGAFIFLASASPIRKTPRPFATTLTGQKLPASLQNKLQPIKTNSALYLANGDFCPLNQFIIARRPNHSTFIARVMEIIQIPNTPDEFSQRPSGILLQNTTINRDAHPSYGMPAVNIQDQWSLVSLMDILCTVNVQHNCHAHTCGPTGVRYTYQERERTEHIRPVIVHNGAQDDLLLNTGQMRDALHLQPFRVNSPVLDTDTLIMASVLREFDQKKAAASSSDSVPFGRGRGGAGRARGRGRGSSGAAPGSSGLNPGRLVAESITESLPVSSSSQ</sequence>
<feature type="compositionally biased region" description="Polar residues" evidence="1">
    <location>
        <begin position="390"/>
        <end position="401"/>
    </location>
</feature>
<protein>
    <submittedName>
        <fullName evidence="2">Uncharacterized protein</fullName>
    </submittedName>
</protein>
<dbReference type="Proteomes" id="UP001221757">
    <property type="component" value="Unassembled WGS sequence"/>
</dbReference>
<keyword evidence="3" id="KW-1185">Reference proteome</keyword>
<evidence type="ECO:0000313" key="3">
    <source>
        <dbReference type="Proteomes" id="UP001221757"/>
    </source>
</evidence>
<evidence type="ECO:0000313" key="2">
    <source>
        <dbReference type="EMBL" id="KAJ7634017.1"/>
    </source>
</evidence>
<reference evidence="2" key="1">
    <citation type="submission" date="2023-03" db="EMBL/GenBank/DDBJ databases">
        <title>Massive genome expansion in bonnet fungi (Mycena s.s.) driven by repeated elements and novel gene families across ecological guilds.</title>
        <authorList>
            <consortium name="Lawrence Berkeley National Laboratory"/>
            <person name="Harder C.B."/>
            <person name="Miyauchi S."/>
            <person name="Viragh M."/>
            <person name="Kuo A."/>
            <person name="Thoen E."/>
            <person name="Andreopoulos B."/>
            <person name="Lu D."/>
            <person name="Skrede I."/>
            <person name="Drula E."/>
            <person name="Henrissat B."/>
            <person name="Morin E."/>
            <person name="Kohler A."/>
            <person name="Barry K."/>
            <person name="LaButti K."/>
            <person name="Morin E."/>
            <person name="Salamov A."/>
            <person name="Lipzen A."/>
            <person name="Mereny Z."/>
            <person name="Hegedus B."/>
            <person name="Baldrian P."/>
            <person name="Stursova M."/>
            <person name="Weitz H."/>
            <person name="Taylor A."/>
            <person name="Grigoriev I.V."/>
            <person name="Nagy L.G."/>
            <person name="Martin F."/>
            <person name="Kauserud H."/>
        </authorList>
    </citation>
    <scope>NUCLEOTIDE SEQUENCE</scope>
    <source>
        <strain evidence="2">CBHHK067</strain>
    </source>
</reference>
<feature type="compositionally biased region" description="Acidic residues" evidence="1">
    <location>
        <begin position="116"/>
        <end position="136"/>
    </location>
</feature>
<dbReference type="PANTHER" id="PTHR31912:SF34">
    <property type="entry name" value="NOTOCHORD-RELATED PROTEIN"/>
    <property type="match status" value="1"/>
</dbReference>
<proteinExistence type="predicted"/>
<feature type="region of interest" description="Disordered" evidence="1">
    <location>
        <begin position="547"/>
        <end position="596"/>
    </location>
</feature>
<feature type="compositionally biased region" description="Polar residues" evidence="1">
    <location>
        <begin position="1208"/>
        <end position="1219"/>
    </location>
</feature>
<feature type="region of interest" description="Disordered" evidence="1">
    <location>
        <begin position="113"/>
        <end position="156"/>
    </location>
</feature>
<dbReference type="PANTHER" id="PTHR31912">
    <property type="entry name" value="IP13529P"/>
    <property type="match status" value="1"/>
</dbReference>
<feature type="compositionally biased region" description="Polar residues" evidence="1">
    <location>
        <begin position="568"/>
        <end position="585"/>
    </location>
</feature>
<evidence type="ECO:0000256" key="1">
    <source>
        <dbReference type="SAM" id="MobiDB-lite"/>
    </source>
</evidence>
<gene>
    <name evidence="2" type="ORF">B0H17DRAFT_1164135</name>
</gene>
<dbReference type="EMBL" id="JARKIE010000478">
    <property type="protein sequence ID" value="KAJ7634017.1"/>
    <property type="molecule type" value="Genomic_DNA"/>
</dbReference>
<feature type="region of interest" description="Disordered" evidence="1">
    <location>
        <begin position="383"/>
        <end position="402"/>
    </location>
</feature>
<name>A0AAD7FQT1_MYCRO</name>
<comment type="caution">
    <text evidence="2">The sequence shown here is derived from an EMBL/GenBank/DDBJ whole genome shotgun (WGS) entry which is preliminary data.</text>
</comment>
<organism evidence="2 3">
    <name type="scientific">Mycena rosella</name>
    <name type="common">Pink bonnet</name>
    <name type="synonym">Agaricus rosellus</name>
    <dbReference type="NCBI Taxonomy" id="1033263"/>
    <lineage>
        <taxon>Eukaryota</taxon>
        <taxon>Fungi</taxon>
        <taxon>Dikarya</taxon>
        <taxon>Basidiomycota</taxon>
        <taxon>Agaricomycotina</taxon>
        <taxon>Agaricomycetes</taxon>
        <taxon>Agaricomycetidae</taxon>
        <taxon>Agaricales</taxon>
        <taxon>Marasmiineae</taxon>
        <taxon>Mycenaceae</taxon>
        <taxon>Mycena</taxon>
    </lineage>
</organism>
<dbReference type="AlphaFoldDB" id="A0AAD7FQT1"/>